<comment type="similarity">
    <text evidence="6">Belongs to the SGS3 family.</text>
</comment>
<dbReference type="Gene3D" id="3.30.40.10">
    <property type="entry name" value="Zinc/RING finger domain, C3HC4 (zinc finger)"/>
    <property type="match status" value="1"/>
</dbReference>
<feature type="region of interest" description="Disordered" evidence="8">
    <location>
        <begin position="291"/>
        <end position="326"/>
    </location>
</feature>
<keyword evidence="3" id="KW-0862">Zinc</keyword>
<evidence type="ECO:0000256" key="7">
    <source>
        <dbReference type="PROSITE-ProRule" id="PRU00175"/>
    </source>
</evidence>
<proteinExistence type="inferred from homology"/>
<feature type="domain" description="RING-type" evidence="9">
    <location>
        <begin position="76"/>
        <end position="121"/>
    </location>
</feature>
<dbReference type="Pfam" id="PF03468">
    <property type="entry name" value="XS"/>
    <property type="match status" value="1"/>
</dbReference>
<keyword evidence="2 7" id="KW-0863">Zinc-finger</keyword>
<evidence type="ECO:0000256" key="5">
    <source>
        <dbReference type="ARBA" id="ARBA00023158"/>
    </source>
</evidence>
<protein>
    <recommendedName>
        <fullName evidence="9">RING-type domain-containing protein</fullName>
    </recommendedName>
</protein>
<evidence type="ECO:0000256" key="3">
    <source>
        <dbReference type="ARBA" id="ARBA00022833"/>
    </source>
</evidence>
<sequence>MAISQAFDLFPLNDAHFPTFLGRNEEDETLLHLDAAFAEELQFQEALKASLFTCQMATSEPSLQVEVKGESSLYFCEICRERKENDQLIKNGNCGHPFCLECISKHVEAKIKLGLKIFTCPGLNCECVLQLETFKHFLSKDVLSQWEEALSTELAPNFTCSKGFYAKPGSENGNGKHFPARTSKILSPPEVNKTVQFSHCIAGTNDSAEADSKQIVHKRKYEETASSNAPNKFLLRPRAVRTVLHKWYDSHSALSFRRGNKGPKSACSSFKDIPATFDGIPPMGPILNRQCSNDTAADDYDNDSDSDTLPDTDDYDSEASPRSPRSCKKSKWFKKFLKGFEYLSAEEINDPARQWHCPACQGGAGAIKRYLGLQILIKHAKTKGSRRMRLHRELAQLLEEKLHSNLATSAAIGDEACGKWKGLKEENKDHEIVWPPMVLITNTSHKKNENNKWIGMSNQQLLDLFSSYNAVVKVQHLYNSNGHCGKSILIFESSLRGYLEAEWLHMHFAKEGVGRSAWNNQPVYFLPSGERQLHGFMAVKEDVDTFNQYYSKGKPKLKFEMRSYQEMVVNQIRQMIRDNLQLPLLHNRIIEQQNHAKGLEESNGMLKMKLDKATKDMEILRRKAKYQHEQYMEEVEFIEQFYEDRIKNFLEATKENDGEFENAQQKELQENAEQSNAKIAMERAARLELSGESSSNNV</sequence>
<evidence type="ECO:0000256" key="2">
    <source>
        <dbReference type="ARBA" id="ARBA00022771"/>
    </source>
</evidence>
<dbReference type="InterPro" id="IPR005381">
    <property type="entry name" value="Znf-XS_domain"/>
</dbReference>
<dbReference type="Gene3D" id="3.30.70.2890">
    <property type="entry name" value="XS domain"/>
    <property type="match status" value="1"/>
</dbReference>
<gene>
    <name evidence="10" type="ORF">MANES_11G071700v8</name>
</gene>
<dbReference type="GO" id="GO:0008270">
    <property type="term" value="F:zinc ion binding"/>
    <property type="evidence" value="ECO:0007669"/>
    <property type="project" value="UniProtKB-KW"/>
</dbReference>
<reference evidence="11" key="1">
    <citation type="journal article" date="2016" name="Nat. Biotechnol.">
        <title>Sequencing wild and cultivated cassava and related species reveals extensive interspecific hybridization and genetic diversity.</title>
        <authorList>
            <person name="Bredeson J.V."/>
            <person name="Lyons J.B."/>
            <person name="Prochnik S.E."/>
            <person name="Wu G.A."/>
            <person name="Ha C.M."/>
            <person name="Edsinger-Gonzales E."/>
            <person name="Grimwood J."/>
            <person name="Schmutz J."/>
            <person name="Rabbi I.Y."/>
            <person name="Egesi C."/>
            <person name="Nauluvula P."/>
            <person name="Lebot V."/>
            <person name="Ndunguru J."/>
            <person name="Mkamilo G."/>
            <person name="Bart R.S."/>
            <person name="Setter T.L."/>
            <person name="Gleadow R.M."/>
            <person name="Kulakow P."/>
            <person name="Ferguson M.E."/>
            <person name="Rounsley S."/>
            <person name="Rokhsar D.S."/>
        </authorList>
    </citation>
    <scope>NUCLEOTIDE SEQUENCE [LARGE SCALE GENOMIC DNA]</scope>
    <source>
        <strain evidence="11">cv. AM560-2</strain>
    </source>
</reference>
<keyword evidence="5" id="KW-0943">RNA-mediated gene silencing</keyword>
<dbReference type="STRING" id="3983.A0A2C9UZ53"/>
<keyword evidence="1" id="KW-0479">Metal-binding</keyword>
<evidence type="ECO:0000259" key="9">
    <source>
        <dbReference type="PROSITE" id="PS50089"/>
    </source>
</evidence>
<dbReference type="OrthoDB" id="848136at2759"/>
<dbReference type="InterPro" id="IPR005380">
    <property type="entry name" value="XS_domain"/>
</dbReference>
<evidence type="ECO:0000256" key="8">
    <source>
        <dbReference type="SAM" id="MobiDB-lite"/>
    </source>
</evidence>
<feature type="compositionally biased region" description="Acidic residues" evidence="8">
    <location>
        <begin position="296"/>
        <end position="317"/>
    </location>
</feature>
<dbReference type="InterPro" id="IPR017907">
    <property type="entry name" value="Znf_RING_CS"/>
</dbReference>
<organism evidence="10 11">
    <name type="scientific">Manihot esculenta</name>
    <name type="common">Cassava</name>
    <name type="synonym">Jatropha manihot</name>
    <dbReference type="NCBI Taxonomy" id="3983"/>
    <lineage>
        <taxon>Eukaryota</taxon>
        <taxon>Viridiplantae</taxon>
        <taxon>Streptophyta</taxon>
        <taxon>Embryophyta</taxon>
        <taxon>Tracheophyta</taxon>
        <taxon>Spermatophyta</taxon>
        <taxon>Magnoliopsida</taxon>
        <taxon>eudicotyledons</taxon>
        <taxon>Gunneridae</taxon>
        <taxon>Pentapetalae</taxon>
        <taxon>rosids</taxon>
        <taxon>fabids</taxon>
        <taxon>Malpighiales</taxon>
        <taxon>Euphorbiaceae</taxon>
        <taxon>Crotonoideae</taxon>
        <taxon>Manihoteae</taxon>
        <taxon>Manihot</taxon>
    </lineage>
</organism>
<evidence type="ECO:0000256" key="4">
    <source>
        <dbReference type="ARBA" id="ARBA00023054"/>
    </source>
</evidence>
<evidence type="ECO:0000256" key="1">
    <source>
        <dbReference type="ARBA" id="ARBA00022723"/>
    </source>
</evidence>
<dbReference type="EMBL" id="CM004397">
    <property type="protein sequence ID" value="OAY37061.1"/>
    <property type="molecule type" value="Genomic_DNA"/>
</dbReference>
<dbReference type="InterPro" id="IPR044287">
    <property type="entry name" value="SGS3"/>
</dbReference>
<dbReference type="PROSITE" id="PS50089">
    <property type="entry name" value="ZF_RING_2"/>
    <property type="match status" value="1"/>
</dbReference>
<dbReference type="SUPFAM" id="SSF57850">
    <property type="entry name" value="RING/U-box"/>
    <property type="match status" value="1"/>
</dbReference>
<evidence type="ECO:0000256" key="6">
    <source>
        <dbReference type="ARBA" id="ARBA00024022"/>
    </source>
</evidence>
<accession>A0A2C9UZ53</accession>
<dbReference type="InterPro" id="IPR001841">
    <property type="entry name" value="Znf_RING"/>
</dbReference>
<dbReference type="InterPro" id="IPR013083">
    <property type="entry name" value="Znf_RING/FYVE/PHD"/>
</dbReference>
<dbReference type="GO" id="GO:0031047">
    <property type="term" value="P:regulatory ncRNA-mediated gene silencing"/>
    <property type="evidence" value="ECO:0007669"/>
    <property type="project" value="UniProtKB-KW"/>
</dbReference>
<dbReference type="GO" id="GO:0051607">
    <property type="term" value="P:defense response to virus"/>
    <property type="evidence" value="ECO:0007669"/>
    <property type="project" value="InterPro"/>
</dbReference>
<keyword evidence="11" id="KW-1185">Reference proteome</keyword>
<evidence type="ECO:0000313" key="11">
    <source>
        <dbReference type="Proteomes" id="UP000091857"/>
    </source>
</evidence>
<evidence type="ECO:0000313" key="10">
    <source>
        <dbReference type="EMBL" id="OAY37061.1"/>
    </source>
</evidence>
<dbReference type="PANTHER" id="PTHR46602:SF10">
    <property type="entry name" value="RING-TYPE DOMAIN-CONTAINING PROTEIN"/>
    <property type="match status" value="1"/>
</dbReference>
<dbReference type="InterPro" id="IPR038588">
    <property type="entry name" value="XS_domain_sf"/>
</dbReference>
<keyword evidence="4" id="KW-0175">Coiled coil</keyword>
<dbReference type="Proteomes" id="UP000091857">
    <property type="component" value="Chromosome 11"/>
</dbReference>
<dbReference type="PROSITE" id="PS00518">
    <property type="entry name" value="ZF_RING_1"/>
    <property type="match status" value="1"/>
</dbReference>
<name>A0A2C9UZ53_MANES</name>
<dbReference type="PANTHER" id="PTHR46602">
    <property type="entry name" value="PROTEIN SUPPRESSOR OF GENE SILENCING 3"/>
    <property type="match status" value="1"/>
</dbReference>
<dbReference type="Gramene" id="Manes.11G071700.1.v8.1">
    <property type="protein sequence ID" value="Manes.11G071700.1.v8.1.CDS"/>
    <property type="gene ID" value="Manes.11G071700.v8.1"/>
</dbReference>
<dbReference type="Pfam" id="PF03470">
    <property type="entry name" value="zf-XS"/>
    <property type="match status" value="1"/>
</dbReference>
<comment type="caution">
    <text evidence="10">The sequence shown here is derived from an EMBL/GenBank/DDBJ whole genome shotgun (WGS) entry which is preliminary data.</text>
</comment>
<dbReference type="AlphaFoldDB" id="A0A2C9UZ53"/>